<dbReference type="EMBL" id="CAOJ01012315">
    <property type="protein sequence ID" value="CCO33904.1"/>
    <property type="molecule type" value="Genomic_DNA"/>
</dbReference>
<accession>M5C3H5</accession>
<dbReference type="SMART" id="SM00225">
    <property type="entry name" value="BTB"/>
    <property type="match status" value="1"/>
</dbReference>
<dbReference type="InterPro" id="IPR000210">
    <property type="entry name" value="BTB/POZ_dom"/>
</dbReference>
<organism evidence="2 3">
    <name type="scientific">Thanatephorus cucumeris (strain AG1-IB / isolate 7/3/14)</name>
    <name type="common">Lettuce bottom rot fungus</name>
    <name type="synonym">Rhizoctonia solani</name>
    <dbReference type="NCBI Taxonomy" id="1108050"/>
    <lineage>
        <taxon>Eukaryota</taxon>
        <taxon>Fungi</taxon>
        <taxon>Dikarya</taxon>
        <taxon>Basidiomycota</taxon>
        <taxon>Agaricomycotina</taxon>
        <taxon>Agaricomycetes</taxon>
        <taxon>Cantharellales</taxon>
        <taxon>Ceratobasidiaceae</taxon>
        <taxon>Rhizoctonia</taxon>
        <taxon>Rhizoctonia solani AG-1</taxon>
    </lineage>
</organism>
<evidence type="ECO:0000313" key="3">
    <source>
        <dbReference type="Proteomes" id="UP000012065"/>
    </source>
</evidence>
<reference evidence="2 3" key="1">
    <citation type="journal article" date="2013" name="J. Biotechnol.">
        <title>Establishment and interpretation of the genome sequence of the phytopathogenic fungus Rhizoctonia solani AG1-IB isolate 7/3/14.</title>
        <authorList>
            <person name="Wibberg D.W."/>
            <person name="Jelonek L.J."/>
            <person name="Rupp O.R."/>
            <person name="Hennig M.H."/>
            <person name="Eikmeyer F.E."/>
            <person name="Goesmann A.G."/>
            <person name="Hartmann A.H."/>
            <person name="Borriss R.B."/>
            <person name="Grosch R.G."/>
            <person name="Puehler A.P."/>
            <person name="Schlueter A.S."/>
        </authorList>
    </citation>
    <scope>NUCLEOTIDE SEQUENCE [LARGE SCALE GENOMIC DNA]</scope>
    <source>
        <strain evidence="3">AG1-IB / isolate 7/3/14</strain>
    </source>
</reference>
<name>M5C3H5_THACB</name>
<comment type="caution">
    <text evidence="2">The sequence shown here is derived from an EMBL/GenBank/DDBJ whole genome shotgun (WGS) entry which is preliminary data.</text>
</comment>
<dbReference type="SUPFAM" id="SSF54695">
    <property type="entry name" value="POZ domain"/>
    <property type="match status" value="1"/>
</dbReference>
<evidence type="ECO:0000313" key="2">
    <source>
        <dbReference type="EMBL" id="CCO33904.1"/>
    </source>
</evidence>
<dbReference type="Gene3D" id="3.30.710.10">
    <property type="entry name" value="Potassium Channel Kv1.1, Chain A"/>
    <property type="match status" value="1"/>
</dbReference>
<dbReference type="PROSITE" id="PS50097">
    <property type="entry name" value="BTB"/>
    <property type="match status" value="1"/>
</dbReference>
<gene>
    <name evidence="2" type="ORF">BN14_07991</name>
</gene>
<evidence type="ECO:0000259" key="1">
    <source>
        <dbReference type="PROSITE" id="PS50097"/>
    </source>
</evidence>
<dbReference type="InterPro" id="IPR011333">
    <property type="entry name" value="SKP1/BTB/POZ_sf"/>
</dbReference>
<protein>
    <recommendedName>
        <fullName evidence="1">BTB domain-containing protein</fullName>
    </recommendedName>
</protein>
<feature type="domain" description="BTB" evidence="1">
    <location>
        <begin position="12"/>
        <end position="68"/>
    </location>
</feature>
<sequence>MTTANEGFTSGGDLTIRSSDGAEFNVHSLMLSLASPIFSDQLSRSNRAEAIQIPETAEILSLVLKFIYPLPTPVIPSLELLFDAMRVADKYELNSMKVRLREQLALADSPVSAYTNPLGALCVATAHGFTSEAELAAKVASRRYDFATVGDLMRLVDAGPATSALVKLVGIPAVKTRVLAEVLFHFEHAPMHIDNYNIESLICAPCRGAYRSCARQGAPEWQTRWARWIFDRTKDSPISTWEKLFDHSMIGTAFYQPHLAVNFYAYKNGEHFRDCTCFTLILGTPSPFRAWATGVYEHLKTKLEVLADLEAQIYEAGLQR</sequence>
<dbReference type="AlphaFoldDB" id="M5C3H5"/>
<proteinExistence type="predicted"/>
<dbReference type="HOGENOM" id="CLU_069440_1_0_1"/>
<dbReference type="Proteomes" id="UP000012065">
    <property type="component" value="Unassembled WGS sequence"/>
</dbReference>
<dbReference type="Pfam" id="PF00651">
    <property type="entry name" value="BTB"/>
    <property type="match status" value="1"/>
</dbReference>